<keyword evidence="3" id="KW-1185">Reference proteome</keyword>
<feature type="region of interest" description="Disordered" evidence="1">
    <location>
        <begin position="864"/>
        <end position="924"/>
    </location>
</feature>
<feature type="region of interest" description="Disordered" evidence="1">
    <location>
        <begin position="459"/>
        <end position="611"/>
    </location>
</feature>
<feature type="compositionally biased region" description="Low complexity" evidence="1">
    <location>
        <begin position="666"/>
        <end position="678"/>
    </location>
</feature>
<feature type="compositionally biased region" description="Polar residues" evidence="1">
    <location>
        <begin position="575"/>
        <end position="586"/>
    </location>
</feature>
<reference evidence="2 3" key="1">
    <citation type="submission" date="2019-12" db="EMBL/GenBank/DDBJ databases">
        <authorList>
            <person name="Floudas D."/>
            <person name="Bentzer J."/>
            <person name="Ahren D."/>
            <person name="Johansson T."/>
            <person name="Persson P."/>
            <person name="Tunlid A."/>
        </authorList>
    </citation>
    <scope>NUCLEOTIDE SEQUENCE [LARGE SCALE GENOMIC DNA]</scope>
    <source>
        <strain evidence="2 3">CBS 102.39</strain>
    </source>
</reference>
<feature type="region of interest" description="Disordered" evidence="1">
    <location>
        <begin position="379"/>
        <end position="400"/>
    </location>
</feature>
<gene>
    <name evidence="2" type="ORF">D9613_008087</name>
</gene>
<feature type="compositionally biased region" description="Low complexity" evidence="1">
    <location>
        <begin position="623"/>
        <end position="640"/>
    </location>
</feature>
<dbReference type="AlphaFoldDB" id="A0A8H4VNC3"/>
<organism evidence="2 3">
    <name type="scientific">Agrocybe pediades</name>
    <dbReference type="NCBI Taxonomy" id="84607"/>
    <lineage>
        <taxon>Eukaryota</taxon>
        <taxon>Fungi</taxon>
        <taxon>Dikarya</taxon>
        <taxon>Basidiomycota</taxon>
        <taxon>Agaricomycotina</taxon>
        <taxon>Agaricomycetes</taxon>
        <taxon>Agaricomycetidae</taxon>
        <taxon>Agaricales</taxon>
        <taxon>Agaricineae</taxon>
        <taxon>Strophariaceae</taxon>
        <taxon>Agrocybe</taxon>
    </lineage>
</organism>
<feature type="region of interest" description="Disordered" evidence="1">
    <location>
        <begin position="789"/>
        <end position="810"/>
    </location>
</feature>
<feature type="compositionally biased region" description="Polar residues" evidence="1">
    <location>
        <begin position="518"/>
        <end position="529"/>
    </location>
</feature>
<proteinExistence type="predicted"/>
<accession>A0A8H4VNC3</accession>
<dbReference type="EMBL" id="JAACJL010000045">
    <property type="protein sequence ID" value="KAF4614159.1"/>
    <property type="molecule type" value="Genomic_DNA"/>
</dbReference>
<feature type="region of interest" description="Disordered" evidence="1">
    <location>
        <begin position="1"/>
        <end position="20"/>
    </location>
</feature>
<evidence type="ECO:0000313" key="3">
    <source>
        <dbReference type="Proteomes" id="UP000521872"/>
    </source>
</evidence>
<feature type="compositionally biased region" description="Polar residues" evidence="1">
    <location>
        <begin position="311"/>
        <end position="321"/>
    </location>
</feature>
<sequence>MTMKTPAGTGITRNEHDNKMKHVQKSNKRTLLRAKHASLPELSLLSSTPKASKPFKHLRAQLSVAPMHCVCAGPKSHGASGVCRFCSISSDLDAKDAPSPFARISHEADITRRMRRSSTPGTLPHVYLNFRVDVDADASEVQQNHGKHTETHDASFARSASTLTVTGPTPNISSSRASALSASGNVPEKTAGSAKIFTASNGRRLRLRFMRKPKSLDLLSSSLSTSTSASLGMGNDAVNARMFHGDRGLGPSRLIHSSTYTDLQLMYRDGDCGEKNGDGDAVCRGGDIVVKATDATKVLPSEDITSAISSVDRSTTTTPTPVMSAITTNSTPSTPTMTTISISRPSSAMTLRLKASASTLTSLSPKRTLRSARRVLKLDNNEAASQEDEPQQPVVDKGKGREIVVPYDEDSDNLGNTANDTNTSRLRTLRRRKHLNVNIVQTAVPSNGPIAISLELASNDADPASPEPSEASVAKESLPASAEDEFEQSAMMKQKEEPNTLSHQHEYTPSHGEASLAQIHTQTQTQLQSVHPPPVLEPHTRSYQIAPPSPTTPTTPTQTSHNHVAYNPTVPPSTCPSGLSSSQGPEASSAPKSSSPTASPVRLGHPSRPYYSAIRKNGVSAASAAAAAQSRHQHSSSLSSIKSVRPHSYQPPASPTAEGDVSQFKGQQGSTSASTSASRHQSMSAIFSPPSFQLSAMSMELVNSVDDDEDYIGSSSGRSAMDNINRNSISRNSRRLLFPPSPAPGRVSFSFLPVIPSSTSDVSPHGSPEMTAINATATDTVRRLSSPTRGILLPSTPPAPLSTTTPSPELGYRLHVPTQSLSLGRASHVPRGRRPMGNFGFSMSGQTELRMALAALAAEEEEAAAAEGSDKTRHVGSGGEFKFRQTVPLPRTDDEEEEDYFRRSGGRAGSGLGLGAAAAGAGSRKDSFTFSLMGRVKKLRKGLKEMMGSHGSESHS</sequence>
<feature type="compositionally biased region" description="Basic and acidic residues" evidence="1">
    <location>
        <begin position="493"/>
        <end position="508"/>
    </location>
</feature>
<evidence type="ECO:0000313" key="2">
    <source>
        <dbReference type="EMBL" id="KAF4614159.1"/>
    </source>
</evidence>
<protein>
    <submittedName>
        <fullName evidence="2">Uncharacterized protein</fullName>
    </submittedName>
</protein>
<feature type="region of interest" description="Disordered" evidence="1">
    <location>
        <begin position="623"/>
        <end position="682"/>
    </location>
</feature>
<comment type="caution">
    <text evidence="2">The sequence shown here is derived from an EMBL/GenBank/DDBJ whole genome shotgun (WGS) entry which is preliminary data.</text>
</comment>
<name>A0A8H4VNC3_9AGAR</name>
<feature type="compositionally biased region" description="Low complexity" evidence="1">
    <location>
        <begin position="324"/>
        <end position="339"/>
    </location>
</feature>
<feature type="region of interest" description="Disordered" evidence="1">
    <location>
        <begin position="311"/>
        <end position="339"/>
    </location>
</feature>
<evidence type="ECO:0000256" key="1">
    <source>
        <dbReference type="SAM" id="MobiDB-lite"/>
    </source>
</evidence>
<dbReference type="Proteomes" id="UP000521872">
    <property type="component" value="Unassembled WGS sequence"/>
</dbReference>
<feature type="compositionally biased region" description="Low complexity" evidence="1">
    <location>
        <begin position="587"/>
        <end position="600"/>
    </location>
</feature>